<gene>
    <name evidence="4" type="primary">LOC100205843</name>
</gene>
<organism evidence="3 4">
    <name type="scientific">Hydra vulgaris</name>
    <name type="common">Hydra</name>
    <name type="synonym">Hydra attenuata</name>
    <dbReference type="NCBI Taxonomy" id="6087"/>
    <lineage>
        <taxon>Eukaryota</taxon>
        <taxon>Metazoa</taxon>
        <taxon>Cnidaria</taxon>
        <taxon>Hydrozoa</taxon>
        <taxon>Hydroidolina</taxon>
        <taxon>Anthoathecata</taxon>
        <taxon>Aplanulata</taxon>
        <taxon>Hydridae</taxon>
        <taxon>Hydra</taxon>
    </lineage>
</organism>
<feature type="domain" description="Brix" evidence="2">
    <location>
        <begin position="27"/>
        <end position="280"/>
    </location>
</feature>
<keyword evidence="3" id="KW-1185">Reference proteome</keyword>
<dbReference type="RefSeq" id="XP_065647270.1">
    <property type="nucleotide sequence ID" value="XM_065791198.1"/>
</dbReference>
<feature type="compositionally biased region" description="Basic residues" evidence="1">
    <location>
        <begin position="414"/>
        <end position="443"/>
    </location>
</feature>
<evidence type="ECO:0000259" key="2">
    <source>
        <dbReference type="SMART" id="SM00879"/>
    </source>
</evidence>
<dbReference type="GeneID" id="100205843"/>
<dbReference type="SMART" id="SM00879">
    <property type="entry name" value="Brix"/>
    <property type="match status" value="1"/>
</dbReference>
<dbReference type="Proteomes" id="UP001652625">
    <property type="component" value="Chromosome 02"/>
</dbReference>
<feature type="compositionally biased region" description="Basic and acidic residues" evidence="1">
    <location>
        <begin position="403"/>
        <end position="413"/>
    </location>
</feature>
<accession>A0ABM4BE86</accession>
<reference evidence="4" key="2">
    <citation type="submission" date="2025-08" db="UniProtKB">
        <authorList>
            <consortium name="RefSeq"/>
        </authorList>
    </citation>
    <scope>IDENTIFICATION</scope>
</reference>
<dbReference type="InterPro" id="IPR007109">
    <property type="entry name" value="Brix"/>
</dbReference>
<reference evidence="3" key="1">
    <citation type="submission" date="2025-05" db="UniProtKB">
        <authorList>
            <consortium name="RefSeq"/>
        </authorList>
    </citation>
    <scope>NUCLEOTIDE SEQUENCE [LARGE SCALE GENOMIC DNA]</scope>
</reference>
<dbReference type="PANTHER" id="PTHR12661:SF5">
    <property type="entry name" value="SUPPRESSOR OF SWI4 1 HOMOLOG"/>
    <property type="match status" value="1"/>
</dbReference>
<evidence type="ECO:0000256" key="1">
    <source>
        <dbReference type="SAM" id="MobiDB-lite"/>
    </source>
</evidence>
<evidence type="ECO:0000313" key="3">
    <source>
        <dbReference type="Proteomes" id="UP001652625"/>
    </source>
</evidence>
<proteinExistence type="predicted"/>
<name>A0ABM4BE86_HYDVU</name>
<protein>
    <submittedName>
        <fullName evidence="4">Suppressor of SWI4 1 homolog isoform X2</fullName>
    </submittedName>
</protein>
<feature type="compositionally biased region" description="Basic and acidic residues" evidence="1">
    <location>
        <begin position="311"/>
        <end position="339"/>
    </location>
</feature>
<dbReference type="PANTHER" id="PTHR12661">
    <property type="entry name" value="PETER PAN-RELATED"/>
    <property type="match status" value="1"/>
</dbReference>
<dbReference type="InterPro" id="IPR045112">
    <property type="entry name" value="PPAN-like"/>
</dbReference>
<feature type="region of interest" description="Disordered" evidence="1">
    <location>
        <begin position="309"/>
        <end position="443"/>
    </location>
</feature>
<dbReference type="Pfam" id="PF04427">
    <property type="entry name" value="Brix"/>
    <property type="match status" value="1"/>
</dbReference>
<sequence length="443" mass="50846">MGRSSKKKKKTVKPAGEITDNSIPRSFVFNRGEVGVTLQKLIKDIRRLMEPYTATNLKVTKSNVLKDFVHIAGPYGISHFIIFSKTEKSPYMKIVRLPRGPTLTFRINEYSLMKDITSILRRPKTVGQQFKFPPLVVMNNFATEAVEMKLMTTVFQNMFPSIKVQKVKLAEIRRCAMFNYDQESGCIDFRHYNIEAIPVGISKGVMKLMKNKIPNLSSLNDISDLVTGAAYLSESEGEEPTDSHVTLPQRLPGRGNTKSGQSAVKLTELGPRLKLELLKIEEGVSSGEVLYHKYIQKTEEEIKQLKKKKEKERSLKQMRKKQQEANVIKKEKEKEENKSRSLVGMKRKAEDAENNELSNEEDPKVSDSEDDDVEYFKKEVGEEPEQDLLKNKPKKRKITNFSSKEDHHQEKKRVQSFKSKKKNVISGKKVKNHQTNKKKQVKN</sequence>
<evidence type="ECO:0000313" key="4">
    <source>
        <dbReference type="RefSeq" id="XP_065647270.1"/>
    </source>
</evidence>